<sequence>MSRKKISKDQFRIEENRIRTCLNISQEFSRLIYKDADCAEALKKYAKVIEDSSIELRILLDRKSSRRKRKNKIRFLKNDIQRLKMN</sequence>
<proteinExistence type="predicted"/>
<name>A0A2U2B5A5_9BACT</name>
<dbReference type="AlphaFoldDB" id="A0A2U2B5A5"/>
<organism evidence="1 2">
    <name type="scientific">Marinilabilia rubra</name>
    <dbReference type="NCBI Taxonomy" id="2162893"/>
    <lineage>
        <taxon>Bacteria</taxon>
        <taxon>Pseudomonadati</taxon>
        <taxon>Bacteroidota</taxon>
        <taxon>Bacteroidia</taxon>
        <taxon>Marinilabiliales</taxon>
        <taxon>Marinilabiliaceae</taxon>
        <taxon>Marinilabilia</taxon>
    </lineage>
</organism>
<comment type="caution">
    <text evidence="1">The sequence shown here is derived from an EMBL/GenBank/DDBJ whole genome shotgun (WGS) entry which is preliminary data.</text>
</comment>
<dbReference type="Proteomes" id="UP000244956">
    <property type="component" value="Unassembled WGS sequence"/>
</dbReference>
<protein>
    <submittedName>
        <fullName evidence="1">Uncharacterized protein</fullName>
    </submittedName>
</protein>
<evidence type="ECO:0000313" key="1">
    <source>
        <dbReference type="EMBL" id="PWD98260.1"/>
    </source>
</evidence>
<accession>A0A2U2B5A5</accession>
<dbReference type="EMBL" id="QEWP01000017">
    <property type="protein sequence ID" value="PWD98260.1"/>
    <property type="molecule type" value="Genomic_DNA"/>
</dbReference>
<evidence type="ECO:0000313" key="2">
    <source>
        <dbReference type="Proteomes" id="UP000244956"/>
    </source>
</evidence>
<gene>
    <name evidence="1" type="ORF">DDZ16_16645</name>
</gene>
<reference evidence="1 2" key="1">
    <citation type="submission" date="2018-05" db="EMBL/GenBank/DDBJ databases">
        <title>Marinilabilia rubrum sp. nov., isolated from saltern sediment.</title>
        <authorList>
            <person name="Zhang R."/>
        </authorList>
    </citation>
    <scope>NUCLEOTIDE SEQUENCE [LARGE SCALE GENOMIC DNA]</scope>
    <source>
        <strain evidence="1 2">WTE16</strain>
    </source>
</reference>
<keyword evidence="2" id="KW-1185">Reference proteome</keyword>